<dbReference type="OrthoDB" id="9776438at2"/>
<dbReference type="GO" id="GO:0005829">
    <property type="term" value="C:cytosol"/>
    <property type="evidence" value="ECO:0007669"/>
    <property type="project" value="TreeGrafter"/>
</dbReference>
<feature type="domain" description="Luciferase-like" evidence="3">
    <location>
        <begin position="1"/>
        <end position="290"/>
    </location>
</feature>
<dbReference type="EMBL" id="WMBA01000011">
    <property type="protein sequence ID" value="MTD54356.1"/>
    <property type="molecule type" value="Genomic_DNA"/>
</dbReference>
<accession>A0A6N7Z4X0</accession>
<evidence type="ECO:0000259" key="3">
    <source>
        <dbReference type="Pfam" id="PF00296"/>
    </source>
</evidence>
<dbReference type="GO" id="GO:0016705">
    <property type="term" value="F:oxidoreductase activity, acting on paired donors, with incorporation or reduction of molecular oxygen"/>
    <property type="evidence" value="ECO:0007669"/>
    <property type="project" value="InterPro"/>
</dbReference>
<dbReference type="PANTHER" id="PTHR30137:SF8">
    <property type="entry name" value="BLR5498 PROTEIN"/>
    <property type="match status" value="1"/>
</dbReference>
<dbReference type="RefSeq" id="WP_154756577.1">
    <property type="nucleotide sequence ID" value="NZ_WMBA01000011.1"/>
</dbReference>
<comment type="caution">
    <text evidence="4">The sequence shown here is derived from an EMBL/GenBank/DDBJ whole genome shotgun (WGS) entry which is preliminary data.</text>
</comment>
<keyword evidence="5" id="KW-1185">Reference proteome</keyword>
<gene>
    <name evidence="4" type="ORF">GKO32_10275</name>
</gene>
<organism evidence="4 5">
    <name type="scientific">Amycolatopsis pithecellobii</name>
    <dbReference type="NCBI Taxonomy" id="664692"/>
    <lineage>
        <taxon>Bacteria</taxon>
        <taxon>Bacillati</taxon>
        <taxon>Actinomycetota</taxon>
        <taxon>Actinomycetes</taxon>
        <taxon>Pseudonocardiales</taxon>
        <taxon>Pseudonocardiaceae</taxon>
        <taxon>Amycolatopsis</taxon>
    </lineage>
</organism>
<keyword evidence="2" id="KW-0503">Monooxygenase</keyword>
<dbReference type="Gene3D" id="3.20.20.30">
    <property type="entry name" value="Luciferase-like domain"/>
    <property type="match status" value="1"/>
</dbReference>
<proteinExistence type="predicted"/>
<evidence type="ECO:0000256" key="2">
    <source>
        <dbReference type="ARBA" id="ARBA00023033"/>
    </source>
</evidence>
<dbReference type="InterPro" id="IPR023934">
    <property type="entry name" value="LLM_FMN-dep_put"/>
</dbReference>
<dbReference type="AlphaFoldDB" id="A0A6N7Z4X0"/>
<dbReference type="NCBIfam" id="TIGR04036">
    <property type="entry name" value="LLM_CE1758_fam"/>
    <property type="match status" value="1"/>
</dbReference>
<dbReference type="SUPFAM" id="SSF51679">
    <property type="entry name" value="Bacterial luciferase-like"/>
    <property type="match status" value="1"/>
</dbReference>
<evidence type="ECO:0000313" key="4">
    <source>
        <dbReference type="EMBL" id="MTD54356.1"/>
    </source>
</evidence>
<dbReference type="InterPro" id="IPR050766">
    <property type="entry name" value="Bact_Lucif_Oxidored"/>
</dbReference>
<dbReference type="Proteomes" id="UP000440096">
    <property type="component" value="Unassembled WGS sequence"/>
</dbReference>
<protein>
    <submittedName>
        <fullName evidence="4">LLM class flavin-dependent oxidoreductase</fullName>
    </submittedName>
</protein>
<keyword evidence="1" id="KW-0560">Oxidoreductase</keyword>
<dbReference type="InterPro" id="IPR011251">
    <property type="entry name" value="Luciferase-like_dom"/>
</dbReference>
<dbReference type="GO" id="GO:0004497">
    <property type="term" value="F:monooxygenase activity"/>
    <property type="evidence" value="ECO:0007669"/>
    <property type="project" value="UniProtKB-KW"/>
</dbReference>
<evidence type="ECO:0000313" key="5">
    <source>
        <dbReference type="Proteomes" id="UP000440096"/>
    </source>
</evidence>
<dbReference type="InterPro" id="IPR036661">
    <property type="entry name" value="Luciferase-like_sf"/>
</dbReference>
<dbReference type="Pfam" id="PF00296">
    <property type="entry name" value="Bac_luciferase"/>
    <property type="match status" value="1"/>
</dbReference>
<evidence type="ECO:0000256" key="1">
    <source>
        <dbReference type="ARBA" id="ARBA00023002"/>
    </source>
</evidence>
<reference evidence="4 5" key="1">
    <citation type="submission" date="2019-11" db="EMBL/GenBank/DDBJ databases">
        <title>Draft genome of Amycolatopsis RM579.</title>
        <authorList>
            <person name="Duangmal K."/>
            <person name="Mingma R."/>
        </authorList>
    </citation>
    <scope>NUCLEOTIDE SEQUENCE [LARGE SCALE GENOMIC DNA]</scope>
    <source>
        <strain evidence="4 5">RM579</strain>
    </source>
</reference>
<sequence length="359" mass="39159">MQFGLFSVGDISTDPVTGTTLTAAERLQAMARVATHAEEAGFDVYALGEHHNPPFLSSSTATILAYLAARTSRLVLSTSTTLITTNDPVTIAENFATLQNLAGDRVDLMLGRGNTPAVYPWFGKDIEASIALAVENYELLRRLWDEDTVSWSGRFRTPLVGFTATPRPLHGKPPGVWHGSVSTPQIAEQAARYGDGFFVNNLFMPVGHFARTVAFYRQRFAWHGHGSEAEAIVGVGGGAYVHRNSQDAYRGYEPYFRANRANRGARLDDAVRTTGLTVGSPQQVIDKIMSFPAQFGPYHRQLFGLDFGGVPESSLHEQLDLFGSEVLPVLRREMPQPPEGTAWAAFPAVTGFQEAGGVR</sequence>
<name>A0A6N7Z4X0_9PSEU</name>
<dbReference type="PANTHER" id="PTHR30137">
    <property type="entry name" value="LUCIFERASE-LIKE MONOOXYGENASE"/>
    <property type="match status" value="1"/>
</dbReference>